<keyword evidence="4 8" id="KW-0547">Nucleotide-binding</keyword>
<evidence type="ECO:0000256" key="4">
    <source>
        <dbReference type="ARBA" id="ARBA00022741"/>
    </source>
</evidence>
<dbReference type="InterPro" id="IPR020751">
    <property type="entry name" value="aa-tRNA-synth_I_codon-bd_sub2"/>
</dbReference>
<keyword evidence="5 8" id="KW-0067">ATP-binding</keyword>
<comment type="catalytic activity">
    <reaction evidence="8">
        <text>tRNA(Glu) + L-glutamate + ATP = L-glutamyl-tRNA(Glu) + AMP + diphosphate</text>
        <dbReference type="Rhea" id="RHEA:23540"/>
        <dbReference type="Rhea" id="RHEA-COMP:9663"/>
        <dbReference type="Rhea" id="RHEA-COMP:9680"/>
        <dbReference type="ChEBI" id="CHEBI:29985"/>
        <dbReference type="ChEBI" id="CHEBI:30616"/>
        <dbReference type="ChEBI" id="CHEBI:33019"/>
        <dbReference type="ChEBI" id="CHEBI:78442"/>
        <dbReference type="ChEBI" id="CHEBI:78520"/>
        <dbReference type="ChEBI" id="CHEBI:456215"/>
        <dbReference type="EC" id="6.1.1.17"/>
    </reaction>
</comment>
<dbReference type="EC" id="6.1.1.17" evidence="8"/>
<evidence type="ECO:0000256" key="5">
    <source>
        <dbReference type="ARBA" id="ARBA00022840"/>
    </source>
</evidence>
<evidence type="ECO:0000256" key="6">
    <source>
        <dbReference type="ARBA" id="ARBA00022917"/>
    </source>
</evidence>
<dbReference type="PANTHER" id="PTHR43311">
    <property type="entry name" value="GLUTAMATE--TRNA LIGASE"/>
    <property type="match status" value="1"/>
</dbReference>
<evidence type="ECO:0000256" key="2">
    <source>
        <dbReference type="ARBA" id="ARBA00022490"/>
    </source>
</evidence>
<keyword evidence="3 8" id="KW-0436">Ligase</keyword>
<feature type="short sequence motif" description="'KMSKS' region" evidence="8">
    <location>
        <begin position="258"/>
        <end position="262"/>
    </location>
</feature>
<dbReference type="InterPro" id="IPR004527">
    <property type="entry name" value="Glu-tRNA-ligase_bac/mito"/>
</dbReference>
<dbReference type="HAMAP" id="MF_00022">
    <property type="entry name" value="Glu_tRNA_synth_type1"/>
    <property type="match status" value="1"/>
</dbReference>
<feature type="domain" description="Aminoacyl-tRNA synthetase class I anticodon-binding" evidence="10">
    <location>
        <begin position="341"/>
        <end position="486"/>
    </location>
</feature>
<dbReference type="SUPFAM" id="SSF52374">
    <property type="entry name" value="Nucleotidylyl transferase"/>
    <property type="match status" value="1"/>
</dbReference>
<protein>
    <recommendedName>
        <fullName evidence="8">Glutamate--tRNA ligase</fullName>
        <ecNumber evidence="8">6.1.1.17</ecNumber>
    </recommendedName>
    <alternativeName>
        <fullName evidence="8">Glutamyl-tRNA synthetase</fullName>
        <shortName evidence="8">GluRS</shortName>
    </alternativeName>
</protein>
<evidence type="ECO:0000313" key="11">
    <source>
        <dbReference type="EMBL" id="MET3618097.1"/>
    </source>
</evidence>
<dbReference type="InterPro" id="IPR001412">
    <property type="entry name" value="aa-tRNA-synth_I_CS"/>
</dbReference>
<feature type="binding site" evidence="8">
    <location>
        <position position="261"/>
    </location>
    <ligand>
        <name>ATP</name>
        <dbReference type="ChEBI" id="CHEBI:30616"/>
    </ligand>
</feature>
<evidence type="ECO:0000256" key="1">
    <source>
        <dbReference type="ARBA" id="ARBA00007894"/>
    </source>
</evidence>
<feature type="domain" description="Glutamyl/glutaminyl-tRNA synthetase class Ib catalytic" evidence="9">
    <location>
        <begin position="3"/>
        <end position="327"/>
    </location>
</feature>
<evidence type="ECO:0000259" key="10">
    <source>
        <dbReference type="Pfam" id="PF19269"/>
    </source>
</evidence>
<dbReference type="InterPro" id="IPR000924">
    <property type="entry name" value="Glu/Gln-tRNA-synth"/>
</dbReference>
<evidence type="ECO:0000259" key="9">
    <source>
        <dbReference type="Pfam" id="PF00749"/>
    </source>
</evidence>
<feature type="short sequence motif" description="'HIGH' region" evidence="8">
    <location>
        <begin position="10"/>
        <end position="20"/>
    </location>
</feature>
<dbReference type="CDD" id="cd00808">
    <property type="entry name" value="GluRS_core"/>
    <property type="match status" value="1"/>
</dbReference>
<dbReference type="InterPro" id="IPR014729">
    <property type="entry name" value="Rossmann-like_a/b/a_fold"/>
</dbReference>
<proteinExistence type="inferred from homology"/>
<sequence>MSKVRVRFAPSPTGYLHIGGLRTALYNYLYAKKHGGEAILRIEDTDRTRYVEGAIENLIESLEWAGISHDEGVCVENGEVTQRGEFGPYIQSQRLDIYQKYVDELIEKGHAYYCFCSKERLDNLREEQRIKGKVPKYDGLCRGIPLEEAKKRIEAGEDYVVRLKLPKDKDIIFNDLVRGKVRINSDEMDDQVLMKSDGFPTYHLAVVVDDHLMGITHVVRGEEWLPSTPKHVYLYECFGWDAPTFVHLPTVLNKDRKKLSKRQGDVSVEDFRKRGYLPEGIVNYLALVGWSPEDGNEILTMDELKEKFDFDRVGKSGGIFDTDKLNWVNSHYIKSYDLDKLAKLSIPFVVKSGLMTEEEINSNFDWFKILIDTVREAIDKLEDIPEHIKFIFGDIKITEEDAKSELAQEHVPTLLDSFIKIVKAHDEIDMEIAKGLMKEVQKDSGVKGKKLYMPVRAAISGNVHGPEMQNIIYLIGKDKLIERAEKIKAEIC</sequence>
<dbReference type="InterPro" id="IPR008925">
    <property type="entry name" value="aa_tRNA-synth_I_cd-bd_sf"/>
</dbReference>
<comment type="function">
    <text evidence="8">Catalyzes the attachment of glutamate to tRNA(Glu) in a two-step reaction: glutamate is first activated by ATP to form Glu-AMP and then transferred to the acceptor end of tRNA(Glu).</text>
</comment>
<dbReference type="InterPro" id="IPR020058">
    <property type="entry name" value="Glu/Gln-tRNA-synth_Ib_cat-dom"/>
</dbReference>
<dbReference type="InterPro" id="IPR020752">
    <property type="entry name" value="Glu-tRNA-synth_I_codon-bd_sub1"/>
</dbReference>
<keyword evidence="6 8" id="KW-0648">Protein biosynthesis</keyword>
<evidence type="ECO:0000256" key="7">
    <source>
        <dbReference type="ARBA" id="ARBA00023146"/>
    </source>
</evidence>
<dbReference type="Pfam" id="PF00749">
    <property type="entry name" value="tRNA-synt_1c"/>
    <property type="match status" value="1"/>
</dbReference>
<dbReference type="EMBL" id="JBEPMA010000015">
    <property type="protein sequence ID" value="MET3618097.1"/>
    <property type="molecule type" value="Genomic_DNA"/>
</dbReference>
<evidence type="ECO:0000256" key="3">
    <source>
        <dbReference type="ARBA" id="ARBA00022598"/>
    </source>
</evidence>
<dbReference type="Proteomes" id="UP001549162">
    <property type="component" value="Unassembled WGS sequence"/>
</dbReference>
<comment type="similarity">
    <text evidence="1 8">Belongs to the class-I aminoacyl-tRNA synthetase family. Glutamate--tRNA ligase type 1 subfamily.</text>
</comment>
<keyword evidence="12" id="KW-1185">Reference proteome</keyword>
<organism evidence="11 12">
    <name type="scientific">Peptoniphilus olsenii</name>
    <dbReference type="NCBI Taxonomy" id="411570"/>
    <lineage>
        <taxon>Bacteria</taxon>
        <taxon>Bacillati</taxon>
        <taxon>Bacillota</taxon>
        <taxon>Tissierellia</taxon>
        <taxon>Tissierellales</taxon>
        <taxon>Peptoniphilaceae</taxon>
        <taxon>Peptoniphilus</taxon>
    </lineage>
</organism>
<dbReference type="PRINTS" id="PR00987">
    <property type="entry name" value="TRNASYNTHGLU"/>
</dbReference>
<dbReference type="PROSITE" id="PS00178">
    <property type="entry name" value="AA_TRNA_LIGASE_I"/>
    <property type="match status" value="1"/>
</dbReference>
<gene>
    <name evidence="8" type="primary">gltX</name>
    <name evidence="11" type="ORF">ABID14_001732</name>
</gene>
<dbReference type="NCBIfam" id="TIGR00464">
    <property type="entry name" value="gltX_bact"/>
    <property type="match status" value="1"/>
</dbReference>
<keyword evidence="2 8" id="KW-0963">Cytoplasm</keyword>
<dbReference type="GO" id="GO:0050561">
    <property type="term" value="F:glutamate-tRNA(Gln) ligase activity"/>
    <property type="evidence" value="ECO:0007669"/>
    <property type="project" value="UniProtKB-EC"/>
</dbReference>
<name>A0ABV2JBG1_9FIRM</name>
<comment type="subcellular location">
    <subcellularLocation>
        <location evidence="8">Cytoplasm</location>
    </subcellularLocation>
</comment>
<evidence type="ECO:0000313" key="12">
    <source>
        <dbReference type="Proteomes" id="UP001549162"/>
    </source>
</evidence>
<dbReference type="Gene3D" id="3.40.50.620">
    <property type="entry name" value="HUPs"/>
    <property type="match status" value="1"/>
</dbReference>
<dbReference type="SUPFAM" id="SSF48163">
    <property type="entry name" value="An anticodon-binding domain of class I aminoacyl-tRNA synthetases"/>
    <property type="match status" value="1"/>
</dbReference>
<comment type="subunit">
    <text evidence="8">Monomer.</text>
</comment>
<evidence type="ECO:0000256" key="8">
    <source>
        <dbReference type="HAMAP-Rule" id="MF_00022"/>
    </source>
</evidence>
<keyword evidence="7 8" id="KW-0030">Aminoacyl-tRNA synthetase</keyword>
<dbReference type="Gene3D" id="1.10.10.350">
    <property type="match status" value="1"/>
</dbReference>
<dbReference type="InterPro" id="IPR045462">
    <property type="entry name" value="aa-tRNA-synth_I_cd-bd"/>
</dbReference>
<dbReference type="Gene3D" id="1.10.8.70">
    <property type="entry name" value="Glutamate-tRNA synthetase, class I, anticodon-binding domain 1"/>
    <property type="match status" value="1"/>
</dbReference>
<dbReference type="InterPro" id="IPR033910">
    <property type="entry name" value="GluRS_core"/>
</dbReference>
<dbReference type="PANTHER" id="PTHR43311:SF2">
    <property type="entry name" value="GLUTAMATE--TRNA LIGASE, MITOCHONDRIAL-RELATED"/>
    <property type="match status" value="1"/>
</dbReference>
<dbReference type="Pfam" id="PF19269">
    <property type="entry name" value="Anticodon_2"/>
    <property type="match status" value="1"/>
</dbReference>
<dbReference type="RefSeq" id="WP_354369125.1">
    <property type="nucleotide sequence ID" value="NZ_JBEPMA010000015.1"/>
</dbReference>
<reference evidence="11 12" key="1">
    <citation type="submission" date="2024-06" db="EMBL/GenBank/DDBJ databases">
        <title>Genomic Encyclopedia of Type Strains, Phase IV (KMG-IV): sequencing the most valuable type-strain genomes for metagenomic binning, comparative biology and taxonomic classification.</title>
        <authorList>
            <person name="Goeker M."/>
        </authorList>
    </citation>
    <scope>NUCLEOTIDE SEQUENCE [LARGE SCALE GENOMIC DNA]</scope>
    <source>
        <strain evidence="11 12">DSM 21460</strain>
    </source>
</reference>
<accession>A0ABV2JBG1</accession>
<comment type="caution">
    <text evidence="11">The sequence shown here is derived from an EMBL/GenBank/DDBJ whole genome shotgun (WGS) entry which is preliminary data.</text>
</comment>
<comment type="caution">
    <text evidence="8">Lacks conserved residue(s) required for the propagation of feature annotation.</text>
</comment>
<dbReference type="InterPro" id="IPR049940">
    <property type="entry name" value="GluQ/Sye"/>
</dbReference>